<dbReference type="KEGG" id="gtr:GLOTRDRAFT_110969"/>
<dbReference type="AlphaFoldDB" id="S7Q7Z6"/>
<dbReference type="Proteomes" id="UP000030669">
    <property type="component" value="Unassembled WGS sequence"/>
</dbReference>
<dbReference type="RefSeq" id="XP_007865718.1">
    <property type="nucleotide sequence ID" value="XM_007867527.1"/>
</dbReference>
<gene>
    <name evidence="1" type="ORF">GLOTRDRAFT_110969</name>
</gene>
<organism evidence="1 2">
    <name type="scientific">Gloeophyllum trabeum (strain ATCC 11539 / FP-39264 / Madison 617)</name>
    <name type="common">Brown rot fungus</name>
    <dbReference type="NCBI Taxonomy" id="670483"/>
    <lineage>
        <taxon>Eukaryota</taxon>
        <taxon>Fungi</taxon>
        <taxon>Dikarya</taxon>
        <taxon>Basidiomycota</taxon>
        <taxon>Agaricomycotina</taxon>
        <taxon>Agaricomycetes</taxon>
        <taxon>Gloeophyllales</taxon>
        <taxon>Gloeophyllaceae</taxon>
        <taxon>Gloeophyllum</taxon>
    </lineage>
</organism>
<keyword evidence="2" id="KW-1185">Reference proteome</keyword>
<name>S7Q7Z6_GLOTA</name>
<proteinExistence type="predicted"/>
<reference evidence="1 2" key="1">
    <citation type="journal article" date="2012" name="Science">
        <title>The Paleozoic origin of enzymatic lignin decomposition reconstructed from 31 fungal genomes.</title>
        <authorList>
            <person name="Floudas D."/>
            <person name="Binder M."/>
            <person name="Riley R."/>
            <person name="Barry K."/>
            <person name="Blanchette R.A."/>
            <person name="Henrissat B."/>
            <person name="Martinez A.T."/>
            <person name="Otillar R."/>
            <person name="Spatafora J.W."/>
            <person name="Yadav J.S."/>
            <person name="Aerts A."/>
            <person name="Benoit I."/>
            <person name="Boyd A."/>
            <person name="Carlson A."/>
            <person name="Copeland A."/>
            <person name="Coutinho P.M."/>
            <person name="de Vries R.P."/>
            <person name="Ferreira P."/>
            <person name="Findley K."/>
            <person name="Foster B."/>
            <person name="Gaskell J."/>
            <person name="Glotzer D."/>
            <person name="Gorecki P."/>
            <person name="Heitman J."/>
            <person name="Hesse C."/>
            <person name="Hori C."/>
            <person name="Igarashi K."/>
            <person name="Jurgens J.A."/>
            <person name="Kallen N."/>
            <person name="Kersten P."/>
            <person name="Kohler A."/>
            <person name="Kuees U."/>
            <person name="Kumar T.K.A."/>
            <person name="Kuo A."/>
            <person name="LaButti K."/>
            <person name="Larrondo L.F."/>
            <person name="Lindquist E."/>
            <person name="Ling A."/>
            <person name="Lombard V."/>
            <person name="Lucas S."/>
            <person name="Lundell T."/>
            <person name="Martin R."/>
            <person name="McLaughlin D.J."/>
            <person name="Morgenstern I."/>
            <person name="Morin E."/>
            <person name="Murat C."/>
            <person name="Nagy L.G."/>
            <person name="Nolan M."/>
            <person name="Ohm R.A."/>
            <person name="Patyshakuliyeva A."/>
            <person name="Rokas A."/>
            <person name="Ruiz-Duenas F.J."/>
            <person name="Sabat G."/>
            <person name="Salamov A."/>
            <person name="Samejima M."/>
            <person name="Schmutz J."/>
            <person name="Slot J.C."/>
            <person name="St John F."/>
            <person name="Stenlid J."/>
            <person name="Sun H."/>
            <person name="Sun S."/>
            <person name="Syed K."/>
            <person name="Tsang A."/>
            <person name="Wiebenga A."/>
            <person name="Young D."/>
            <person name="Pisabarro A."/>
            <person name="Eastwood D.C."/>
            <person name="Martin F."/>
            <person name="Cullen D."/>
            <person name="Grigoriev I.V."/>
            <person name="Hibbett D.S."/>
        </authorList>
    </citation>
    <scope>NUCLEOTIDE SEQUENCE [LARGE SCALE GENOMIC DNA]</scope>
    <source>
        <strain evidence="1 2">ATCC 11539</strain>
    </source>
</reference>
<protein>
    <submittedName>
        <fullName evidence="1">Uncharacterized protein</fullName>
    </submittedName>
</protein>
<dbReference type="GeneID" id="19299311"/>
<evidence type="ECO:0000313" key="2">
    <source>
        <dbReference type="Proteomes" id="UP000030669"/>
    </source>
</evidence>
<dbReference type="HOGENOM" id="CLU_2638293_0_0_1"/>
<evidence type="ECO:0000313" key="1">
    <source>
        <dbReference type="EMBL" id="EPQ55652.1"/>
    </source>
</evidence>
<accession>S7Q7Z6</accession>
<sequence>MGKSSNNLYTRVKGVFRRDGQPAAKHREYSVAHQYQYSPLDMQHANGVKAYPTALHHQDDLITEFFGGKPKGPRGYY</sequence>
<dbReference type="EMBL" id="KB469301">
    <property type="protein sequence ID" value="EPQ55652.1"/>
    <property type="molecule type" value="Genomic_DNA"/>
</dbReference>